<comment type="caution">
    <text evidence="5">The sequence shown here is derived from an EMBL/GenBank/DDBJ whole genome shotgun (WGS) entry which is preliminary data.</text>
</comment>
<keyword evidence="3" id="KW-0808">Transferase</keyword>
<dbReference type="EMBL" id="JAPUFD010000021">
    <property type="protein sequence ID" value="MDI1492734.1"/>
    <property type="molecule type" value="Genomic_DNA"/>
</dbReference>
<evidence type="ECO:0000256" key="1">
    <source>
        <dbReference type="ARBA" id="ARBA00008361"/>
    </source>
</evidence>
<comment type="similarity">
    <text evidence="1">Belongs to the methyltransferase superfamily.</text>
</comment>
<dbReference type="GO" id="GO:0032259">
    <property type="term" value="P:methylation"/>
    <property type="evidence" value="ECO:0007669"/>
    <property type="project" value="UniProtKB-KW"/>
</dbReference>
<dbReference type="InterPro" id="IPR029063">
    <property type="entry name" value="SAM-dependent_MTases_sf"/>
</dbReference>
<protein>
    <recommendedName>
        <fullName evidence="4">Methyltransferase type 11 domain-containing protein</fullName>
    </recommendedName>
</protein>
<dbReference type="Gene3D" id="3.40.50.150">
    <property type="entry name" value="Vaccinia Virus protein VP39"/>
    <property type="match status" value="1"/>
</dbReference>
<dbReference type="Pfam" id="PF08241">
    <property type="entry name" value="Methyltransf_11"/>
    <property type="match status" value="1"/>
</dbReference>
<dbReference type="InterPro" id="IPR051052">
    <property type="entry name" value="Diverse_substrate_MTase"/>
</dbReference>
<evidence type="ECO:0000256" key="3">
    <source>
        <dbReference type="ARBA" id="ARBA00022679"/>
    </source>
</evidence>
<dbReference type="PANTHER" id="PTHR44942">
    <property type="entry name" value="METHYLTRANSF_11 DOMAIN-CONTAINING PROTEIN"/>
    <property type="match status" value="1"/>
</dbReference>
<reference evidence="5" key="1">
    <citation type="journal article" date="2023" name="Genome Biol. Evol.">
        <title>First Whole Genome Sequence and Flow Cytometry Genome Size Data for the Lichen-Forming Fungus Ramalina farinacea (Ascomycota).</title>
        <authorList>
            <person name="Llewellyn T."/>
            <person name="Mian S."/>
            <person name="Hill R."/>
            <person name="Leitch I.J."/>
            <person name="Gaya E."/>
        </authorList>
    </citation>
    <scope>NUCLEOTIDE SEQUENCE</scope>
    <source>
        <strain evidence="5">LIQ254RAFAR</strain>
    </source>
</reference>
<dbReference type="SUPFAM" id="SSF53335">
    <property type="entry name" value="S-adenosyl-L-methionine-dependent methyltransferases"/>
    <property type="match status" value="1"/>
</dbReference>
<gene>
    <name evidence="5" type="ORF">OHK93_004516</name>
</gene>
<evidence type="ECO:0000259" key="4">
    <source>
        <dbReference type="Pfam" id="PF08241"/>
    </source>
</evidence>
<dbReference type="AlphaFoldDB" id="A0AA43TYS0"/>
<evidence type="ECO:0000256" key="2">
    <source>
        <dbReference type="ARBA" id="ARBA00022603"/>
    </source>
</evidence>
<sequence>MASNGNIFAQDKKFWNNYLKGRPRAPDSFFNRIFSYHRAHGGAFDTVHDVGAGNGPYAERLRQKFEHVILSDIVASNVELARDRLGTDGFTYRTAKVEEAKDIPTGSVNMVFATNMMHFADQGVAMGAIAQQLKAGGTFACGTFGPARFQDARLQDLWQRVSHQGGRELLKKADQPEQTIRVMARTQDGNVAPLDPKFFLPGAKRVHLNMAKGGIIGPLPPEDVHRNTEVNHTGIDDEEIFEDEEGWSFETDLNGVKEHMCSFPFVADNLEACKELFAELETLLEDGRLVRGYWPATIVLATRR</sequence>
<accession>A0AA43TYS0</accession>
<feature type="domain" description="Methyltransferase type 11" evidence="4">
    <location>
        <begin position="49"/>
        <end position="141"/>
    </location>
</feature>
<organism evidence="5 6">
    <name type="scientific">Ramalina farinacea</name>
    <dbReference type="NCBI Taxonomy" id="258253"/>
    <lineage>
        <taxon>Eukaryota</taxon>
        <taxon>Fungi</taxon>
        <taxon>Dikarya</taxon>
        <taxon>Ascomycota</taxon>
        <taxon>Pezizomycotina</taxon>
        <taxon>Lecanoromycetes</taxon>
        <taxon>OSLEUM clade</taxon>
        <taxon>Lecanoromycetidae</taxon>
        <taxon>Lecanorales</taxon>
        <taxon>Lecanorineae</taxon>
        <taxon>Ramalinaceae</taxon>
        <taxon>Ramalina</taxon>
    </lineage>
</organism>
<evidence type="ECO:0000313" key="5">
    <source>
        <dbReference type="EMBL" id="MDI1492734.1"/>
    </source>
</evidence>
<keyword evidence="6" id="KW-1185">Reference proteome</keyword>
<dbReference type="GO" id="GO:0008757">
    <property type="term" value="F:S-adenosylmethionine-dependent methyltransferase activity"/>
    <property type="evidence" value="ECO:0007669"/>
    <property type="project" value="InterPro"/>
</dbReference>
<keyword evidence="2" id="KW-0489">Methyltransferase</keyword>
<evidence type="ECO:0000313" key="6">
    <source>
        <dbReference type="Proteomes" id="UP001161017"/>
    </source>
</evidence>
<dbReference type="InterPro" id="IPR013216">
    <property type="entry name" value="Methyltransf_11"/>
</dbReference>
<dbReference type="Proteomes" id="UP001161017">
    <property type="component" value="Unassembled WGS sequence"/>
</dbReference>
<proteinExistence type="inferred from homology"/>
<name>A0AA43TYS0_9LECA</name>
<dbReference type="PANTHER" id="PTHR44942:SF4">
    <property type="entry name" value="METHYLTRANSFERASE TYPE 11 DOMAIN-CONTAINING PROTEIN"/>
    <property type="match status" value="1"/>
</dbReference>